<feature type="transmembrane region" description="Helical" evidence="6">
    <location>
        <begin position="366"/>
        <end position="390"/>
    </location>
</feature>
<dbReference type="Pfam" id="PF09924">
    <property type="entry name" value="LPG_synthase_C"/>
    <property type="match status" value="1"/>
</dbReference>
<dbReference type="PANTHER" id="PTHR34697:SF2">
    <property type="entry name" value="PHOSPHATIDYLGLYCEROL LYSYLTRANSFERASE"/>
    <property type="match status" value="1"/>
</dbReference>
<proteinExistence type="predicted"/>
<feature type="transmembrane region" description="Helical" evidence="6">
    <location>
        <begin position="94"/>
        <end position="116"/>
    </location>
</feature>
<evidence type="ECO:0000313" key="9">
    <source>
        <dbReference type="Proteomes" id="UP001429601"/>
    </source>
</evidence>
<feature type="transmembrane region" description="Helical" evidence="6">
    <location>
        <begin position="278"/>
        <end position="301"/>
    </location>
</feature>
<evidence type="ECO:0000259" key="7">
    <source>
        <dbReference type="Pfam" id="PF09924"/>
    </source>
</evidence>
<feature type="transmembrane region" description="Helical" evidence="6">
    <location>
        <begin position="170"/>
        <end position="194"/>
    </location>
</feature>
<evidence type="ECO:0000256" key="4">
    <source>
        <dbReference type="ARBA" id="ARBA00022989"/>
    </source>
</evidence>
<feature type="transmembrane region" description="Helical" evidence="6">
    <location>
        <begin position="434"/>
        <end position="454"/>
    </location>
</feature>
<keyword evidence="5 6" id="KW-0472">Membrane</keyword>
<feature type="domain" description="Phosphatidylglycerol lysyltransferase C-terminal" evidence="7">
    <location>
        <begin position="577"/>
        <end position="865"/>
    </location>
</feature>
<reference evidence="8 9" key="1">
    <citation type="journal article" date="2011" name="Curr. Microbiol.">
        <title>Luteibacter jiangsuensis sp. nov.: a methamidophos-degrading bacterium isolated from a methamidophos-manufacturing factory.</title>
        <authorList>
            <person name="Wang L."/>
            <person name="Wang G.L."/>
            <person name="Li S.P."/>
            <person name="Jiang J.D."/>
        </authorList>
    </citation>
    <scope>NUCLEOTIDE SEQUENCE [LARGE SCALE GENOMIC DNA]</scope>
    <source>
        <strain evidence="8 9">CGMCC 1.10133</strain>
    </source>
</reference>
<feature type="transmembrane region" description="Helical" evidence="6">
    <location>
        <begin position="53"/>
        <end position="74"/>
    </location>
</feature>
<name>A0ABX0Q8Y8_9GAMM</name>
<gene>
    <name evidence="8" type="primary">mprF</name>
    <name evidence="8" type="ORF">HBF26_15985</name>
</gene>
<feature type="transmembrane region" description="Helical" evidence="6">
    <location>
        <begin position="489"/>
        <end position="513"/>
    </location>
</feature>
<keyword evidence="4 6" id="KW-1133">Transmembrane helix</keyword>
<evidence type="ECO:0000256" key="6">
    <source>
        <dbReference type="SAM" id="Phobius"/>
    </source>
</evidence>
<keyword evidence="3 6" id="KW-0812">Transmembrane</keyword>
<evidence type="ECO:0000313" key="8">
    <source>
        <dbReference type="EMBL" id="NID06395.1"/>
    </source>
</evidence>
<protein>
    <submittedName>
        <fullName evidence="8">Bifunctional lysylphosphatidylglycerol flippase/synthetase MprF</fullName>
    </submittedName>
</protein>
<feature type="transmembrane region" description="Helical" evidence="6">
    <location>
        <begin position="321"/>
        <end position="346"/>
    </location>
</feature>
<evidence type="ECO:0000256" key="1">
    <source>
        <dbReference type="ARBA" id="ARBA00004651"/>
    </source>
</evidence>
<dbReference type="EMBL" id="JAAQQR010000008">
    <property type="protein sequence ID" value="NID06395.1"/>
    <property type="molecule type" value="Genomic_DNA"/>
</dbReference>
<feature type="transmembrane region" description="Helical" evidence="6">
    <location>
        <begin position="410"/>
        <end position="427"/>
    </location>
</feature>
<feature type="transmembrane region" description="Helical" evidence="6">
    <location>
        <begin position="533"/>
        <end position="553"/>
    </location>
</feature>
<dbReference type="SUPFAM" id="SSF55729">
    <property type="entry name" value="Acyl-CoA N-acyltransferases (Nat)"/>
    <property type="match status" value="1"/>
</dbReference>
<dbReference type="NCBIfam" id="NF033480">
    <property type="entry name" value="bifunc_MprF"/>
    <property type="match status" value="1"/>
</dbReference>
<accession>A0ABX0Q8Y8</accession>
<evidence type="ECO:0000256" key="5">
    <source>
        <dbReference type="ARBA" id="ARBA00023136"/>
    </source>
</evidence>
<dbReference type="InterPro" id="IPR016181">
    <property type="entry name" value="Acyl_CoA_acyltransferase"/>
</dbReference>
<dbReference type="Proteomes" id="UP001429601">
    <property type="component" value="Unassembled WGS sequence"/>
</dbReference>
<sequence>MPPAACVRAVATYTTLRLIGATAHVEHENLTELPSTDPADPRHALYATLLRRVGGPLLSVLLLGLALWALHAMASEVTYRQIAGYVHSLPRADIVLAVVLTAAGFAVMTLYDWFGLASVGKRLPAPRVAFISFISYAFSNALGMSLLVSGSIRYRFYVQAGLTTGEVARVVLYTTLSFWLGLAALTGATLLLVPIPPDVPLSGLRIPLAILLLVVPLAWFAIAVAVRRPVRIWRWSVNAPTPAVAARQILIGAFDWGLAASVLYVLMPEAIAGGFGHFLAIFVLAQMAGLISHVPGGLGVFEAVMLAGFGATGNQGLEAPILGSLAAFRLVYYLLPLGVATVLVIWREVRALRHAALITPWFSSLLPPFFAGLTLVSGAVLLFSGATLAIPGRMEILRGFVPLPLVEVSHFLSSVVGMLLLILARGLQRRLDAAYVLTLVLLILGAIFSLLKGIDYEEATLLSLLALALAPAHRHFYRRASLFRATFSPGWVLAIASVLACATWLVFFSFKHVEYSNNLWWEFSFHHGGAPRALRALVGATAVVMLFALANLIRPARPRRALPGEAELARAMPLVKGFDSAQAHLALVGDKMLMFAPDDRAFIMYDVEGRSWVAMGDPVGTDEDARRELVWAFREHCERAGGWPLFYQVRPRDLDLYLEVGMNLLKIGEEARVRLADFNLDGKSKKTLRGTVNKLSREGLRMEIVPIEGVPALLPKLKTISDAWLRDKKVREKRFSLGLFDERYLLRTPMAVVWQGDEPVAFANVFVTATKEEASVDLMRHLPEGPSGIMDFLFIELMVWAKAEGYRWFNLGMAPLSGLQNRRTAPLWSRFGAIVFGRGERFYNFRGLHRYKEKFDPEWEPRYIAVPGGIALPLALANVASLISGGLGGVVRR</sequence>
<evidence type="ECO:0000256" key="3">
    <source>
        <dbReference type="ARBA" id="ARBA00022692"/>
    </source>
</evidence>
<feature type="transmembrane region" description="Helical" evidence="6">
    <location>
        <begin position="128"/>
        <end position="150"/>
    </location>
</feature>
<dbReference type="InterPro" id="IPR051211">
    <property type="entry name" value="PG_lysyltransferase"/>
</dbReference>
<dbReference type="InterPro" id="IPR024320">
    <property type="entry name" value="LPG_synthase_C"/>
</dbReference>
<evidence type="ECO:0000256" key="2">
    <source>
        <dbReference type="ARBA" id="ARBA00022475"/>
    </source>
</evidence>
<keyword evidence="2" id="KW-1003">Cell membrane</keyword>
<keyword evidence="9" id="KW-1185">Reference proteome</keyword>
<comment type="caution">
    <text evidence="8">The sequence shown here is derived from an EMBL/GenBank/DDBJ whole genome shotgun (WGS) entry which is preliminary data.</text>
</comment>
<comment type="subcellular location">
    <subcellularLocation>
        <location evidence="1">Cell membrane</location>
        <topology evidence="1">Multi-pass membrane protein</topology>
    </subcellularLocation>
</comment>
<dbReference type="PANTHER" id="PTHR34697">
    <property type="entry name" value="PHOSPHATIDYLGLYCEROL LYSYLTRANSFERASE"/>
    <property type="match status" value="1"/>
</dbReference>
<organism evidence="8 9">
    <name type="scientific">Luteibacter jiangsuensis</name>
    <dbReference type="NCBI Taxonomy" id="637577"/>
    <lineage>
        <taxon>Bacteria</taxon>
        <taxon>Pseudomonadati</taxon>
        <taxon>Pseudomonadota</taxon>
        <taxon>Gammaproteobacteria</taxon>
        <taxon>Lysobacterales</taxon>
        <taxon>Rhodanobacteraceae</taxon>
        <taxon>Luteibacter</taxon>
    </lineage>
</organism>
<feature type="transmembrane region" description="Helical" evidence="6">
    <location>
        <begin position="206"/>
        <end position="226"/>
    </location>
</feature>